<keyword evidence="2" id="KW-1185">Reference proteome</keyword>
<protein>
    <submittedName>
        <fullName evidence="1">NAC domain-containing protein 2</fullName>
    </submittedName>
</protein>
<reference evidence="1" key="2">
    <citation type="journal article" date="2024" name="Plant">
        <title>Genomic evolution and insights into agronomic trait innovations of Sesamum species.</title>
        <authorList>
            <person name="Miao H."/>
            <person name="Wang L."/>
            <person name="Qu L."/>
            <person name="Liu H."/>
            <person name="Sun Y."/>
            <person name="Le M."/>
            <person name="Wang Q."/>
            <person name="Wei S."/>
            <person name="Zheng Y."/>
            <person name="Lin W."/>
            <person name="Duan Y."/>
            <person name="Cao H."/>
            <person name="Xiong S."/>
            <person name="Wang X."/>
            <person name="Wei L."/>
            <person name="Li C."/>
            <person name="Ma Q."/>
            <person name="Ju M."/>
            <person name="Zhao R."/>
            <person name="Li G."/>
            <person name="Mu C."/>
            <person name="Tian Q."/>
            <person name="Mei H."/>
            <person name="Zhang T."/>
            <person name="Gao T."/>
            <person name="Zhang H."/>
        </authorList>
    </citation>
    <scope>NUCLEOTIDE SEQUENCE</scope>
    <source>
        <strain evidence="1">3651</strain>
    </source>
</reference>
<dbReference type="EMBL" id="JACGWO010000005">
    <property type="protein sequence ID" value="KAK4426758.1"/>
    <property type="molecule type" value="Genomic_DNA"/>
</dbReference>
<evidence type="ECO:0000313" key="1">
    <source>
        <dbReference type="EMBL" id="KAK4426758.1"/>
    </source>
</evidence>
<organism evidence="1 2">
    <name type="scientific">Sesamum alatum</name>
    <dbReference type="NCBI Taxonomy" id="300844"/>
    <lineage>
        <taxon>Eukaryota</taxon>
        <taxon>Viridiplantae</taxon>
        <taxon>Streptophyta</taxon>
        <taxon>Embryophyta</taxon>
        <taxon>Tracheophyta</taxon>
        <taxon>Spermatophyta</taxon>
        <taxon>Magnoliopsida</taxon>
        <taxon>eudicotyledons</taxon>
        <taxon>Gunneridae</taxon>
        <taxon>Pentapetalae</taxon>
        <taxon>asterids</taxon>
        <taxon>lamiids</taxon>
        <taxon>Lamiales</taxon>
        <taxon>Pedaliaceae</taxon>
        <taxon>Sesamum</taxon>
    </lineage>
</organism>
<accession>A0AAE1YAS2</accession>
<sequence length="150" mass="17582">MALDDWVLCRIYNKKGMLEKHYMNEDKESMQFSDSEDQKPKVNGFPYNGMVALVQAPQSLPSQRMNDYMHFNTSESVPKLHTDSSGSEHAFSPEFKEVQSEPKWSEFEIPANFQLNYMDGFQDEPFGSQMQYNDQLVLFQDMFGYMQKPF</sequence>
<reference evidence="1" key="1">
    <citation type="submission" date="2020-06" db="EMBL/GenBank/DDBJ databases">
        <authorList>
            <person name="Li T."/>
            <person name="Hu X."/>
            <person name="Zhang T."/>
            <person name="Song X."/>
            <person name="Zhang H."/>
            <person name="Dai N."/>
            <person name="Sheng W."/>
            <person name="Hou X."/>
            <person name="Wei L."/>
        </authorList>
    </citation>
    <scope>NUCLEOTIDE SEQUENCE</scope>
    <source>
        <strain evidence="1">3651</strain>
        <tissue evidence="1">Leaf</tissue>
    </source>
</reference>
<evidence type="ECO:0000313" key="2">
    <source>
        <dbReference type="Proteomes" id="UP001293254"/>
    </source>
</evidence>
<dbReference type="Proteomes" id="UP001293254">
    <property type="component" value="Unassembled WGS sequence"/>
</dbReference>
<comment type="caution">
    <text evidence="1">The sequence shown here is derived from an EMBL/GenBank/DDBJ whole genome shotgun (WGS) entry which is preliminary data.</text>
</comment>
<name>A0AAE1YAS2_9LAMI</name>
<gene>
    <name evidence="1" type="ORF">Salat_1444500</name>
</gene>
<proteinExistence type="predicted"/>
<dbReference type="AlphaFoldDB" id="A0AAE1YAS2"/>